<organism evidence="4 5">
    <name type="scientific">Uliginosibacterium aquaticum</name>
    <dbReference type="NCBI Taxonomy" id="2731212"/>
    <lineage>
        <taxon>Bacteria</taxon>
        <taxon>Pseudomonadati</taxon>
        <taxon>Pseudomonadota</taxon>
        <taxon>Betaproteobacteria</taxon>
        <taxon>Rhodocyclales</taxon>
        <taxon>Zoogloeaceae</taxon>
        <taxon>Uliginosibacterium</taxon>
    </lineage>
</organism>
<dbReference type="Pfam" id="PF09832">
    <property type="entry name" value="DUF2059"/>
    <property type="match status" value="1"/>
</dbReference>
<evidence type="ECO:0000313" key="5">
    <source>
        <dbReference type="Proteomes" id="UP000778523"/>
    </source>
</evidence>
<keyword evidence="2" id="KW-0732">Signal</keyword>
<dbReference type="EMBL" id="JABCSC020000004">
    <property type="protein sequence ID" value="NSL56392.1"/>
    <property type="molecule type" value="Genomic_DNA"/>
</dbReference>
<dbReference type="RefSeq" id="WP_170022736.1">
    <property type="nucleotide sequence ID" value="NZ_JABCSC020000004.1"/>
</dbReference>
<dbReference type="Proteomes" id="UP000778523">
    <property type="component" value="Unassembled WGS sequence"/>
</dbReference>
<dbReference type="InterPro" id="IPR018637">
    <property type="entry name" value="DUF2059"/>
</dbReference>
<feature type="chain" id="PRO_5046796974" evidence="2">
    <location>
        <begin position="18"/>
        <end position="200"/>
    </location>
</feature>
<sequence>MKRGLMLLLFWPVCVWADAASHRKAVDELMLVLRADGAVTTWRKQLDAQAIEVIDKALAGKKEDQLNEAQRAAVERFSQRANAALDAALDWSRFKDPIAQIYLENYSEGEVRDLLGFYRSASGQKALRQGGRIADAVGQLLRSQIQNTLPEFQRIGQDFNQEYEQAALAMRTPVPVKTQPPASSRPAAPAFEGVNPKTGR</sequence>
<evidence type="ECO:0000256" key="1">
    <source>
        <dbReference type="SAM" id="MobiDB-lite"/>
    </source>
</evidence>
<name>A0ABX2IJC1_9RHOO</name>
<proteinExistence type="predicted"/>
<evidence type="ECO:0000256" key="2">
    <source>
        <dbReference type="SAM" id="SignalP"/>
    </source>
</evidence>
<keyword evidence="5" id="KW-1185">Reference proteome</keyword>
<feature type="region of interest" description="Disordered" evidence="1">
    <location>
        <begin position="174"/>
        <end position="200"/>
    </location>
</feature>
<feature type="compositionally biased region" description="Low complexity" evidence="1">
    <location>
        <begin position="180"/>
        <end position="190"/>
    </location>
</feature>
<feature type="domain" description="DUF2059" evidence="3">
    <location>
        <begin position="93"/>
        <end position="150"/>
    </location>
</feature>
<comment type="caution">
    <text evidence="4">The sequence shown here is derived from an EMBL/GenBank/DDBJ whole genome shotgun (WGS) entry which is preliminary data.</text>
</comment>
<evidence type="ECO:0000313" key="4">
    <source>
        <dbReference type="EMBL" id="NSL56392.1"/>
    </source>
</evidence>
<gene>
    <name evidence="4" type="ORF">HJ583_015250</name>
</gene>
<protein>
    <submittedName>
        <fullName evidence="4">DUF2059 domain-containing protein</fullName>
    </submittedName>
</protein>
<reference evidence="4 5" key="1">
    <citation type="submission" date="2020-06" db="EMBL/GenBank/DDBJ databases">
        <title>Draft genome of Uliginosibacterium sp. IMCC34675.</title>
        <authorList>
            <person name="Song J."/>
        </authorList>
    </citation>
    <scope>NUCLEOTIDE SEQUENCE [LARGE SCALE GENOMIC DNA]</scope>
    <source>
        <strain evidence="4 5">IMCC34675</strain>
    </source>
</reference>
<feature type="signal peptide" evidence="2">
    <location>
        <begin position="1"/>
        <end position="17"/>
    </location>
</feature>
<evidence type="ECO:0000259" key="3">
    <source>
        <dbReference type="Pfam" id="PF09832"/>
    </source>
</evidence>
<accession>A0ABX2IJC1</accession>